<dbReference type="AlphaFoldDB" id="A0ABD3UA28"/>
<proteinExistence type="predicted"/>
<evidence type="ECO:0000313" key="3">
    <source>
        <dbReference type="Proteomes" id="UP001634393"/>
    </source>
</evidence>
<reference evidence="2 3" key="1">
    <citation type="submission" date="2024-12" db="EMBL/GenBank/DDBJ databases">
        <title>The unique morphological basis and parallel evolutionary history of personate flowers in Penstemon.</title>
        <authorList>
            <person name="Depatie T.H."/>
            <person name="Wessinger C.A."/>
        </authorList>
    </citation>
    <scope>NUCLEOTIDE SEQUENCE [LARGE SCALE GENOMIC DNA]</scope>
    <source>
        <strain evidence="2">WTNN_2</strain>
        <tissue evidence="2">Leaf</tissue>
    </source>
</reference>
<dbReference type="Pfam" id="PF00856">
    <property type="entry name" value="SET"/>
    <property type="match status" value="1"/>
</dbReference>
<evidence type="ECO:0000259" key="1">
    <source>
        <dbReference type="Pfam" id="PF00856"/>
    </source>
</evidence>
<dbReference type="Proteomes" id="UP001634393">
    <property type="component" value="Unassembled WGS sequence"/>
</dbReference>
<comment type="caution">
    <text evidence="2">The sequence shown here is derived from an EMBL/GenBank/DDBJ whole genome shotgun (WGS) entry which is preliminary data.</text>
</comment>
<accession>A0ABD3UA28</accession>
<dbReference type="SUPFAM" id="SSF82199">
    <property type="entry name" value="SET domain"/>
    <property type="match status" value="1"/>
</dbReference>
<sequence>MEMRVTEDIAIGQDLTPRLPPIAFALHDSALNSHCSACFCPLPPQPFPPSNTLDVPTILYCSPHCSSLDSSLHLSSGEQHLLSHLRQSPPSTWDDSSDLRLSLRLLHIFQNKFSRILSGSLNRDHKLFVEGNNENPFPENEKSEGPNDYYYGNEDQNCGDKEGFIQNDVVFERIAGLMTNRERLTFHNHEKWKDPYENSEHVEGYEEVQSEFERIQEGAKAMEVARRMCLGDSASLDSQEEEMVLCLVLTNAVEVHDKNGCSLGIAVYDNKFSWINHSCSPNACYRFSLGLEHNEEPLLKIFPAATKNVFANANGNDVIVEGDTKAPLSGRYGYDYGPRVIVRSIKAVNKGEEVTIAYADLLQPKEMRQSELWLKYKFKCRCQRCSAVPVTYVDSCLQAVRTVNRDIYTGEEFKNLIKAFDDTITDYLSFSEPKSCFEKLERLLSNGEFDDQIKMKATKSDQKLKLHPFHHVLLNAYTTLASAYKVYTSELLALDSDSNNLQAFSMCKLSAAYSLLLAGVSNHLFTFETSLMASVANFWINAGESLRSLIKSFNLESSSILSHKCRDCSIVGIYGHGHCQNVQLEEINKQQLNCIANITSKVWIPLAYGSSYLGSIQNPIDFSWLQSAGPFIGFSRVEECSEQVRIDLVWLSSHCLRYGALLSSICYGFPLSDDM</sequence>
<dbReference type="EMBL" id="JBJXBP010000002">
    <property type="protein sequence ID" value="KAL3845408.1"/>
    <property type="molecule type" value="Genomic_DNA"/>
</dbReference>
<dbReference type="Gene3D" id="2.170.270.10">
    <property type="entry name" value="SET domain"/>
    <property type="match status" value="1"/>
</dbReference>
<dbReference type="CDD" id="cd20071">
    <property type="entry name" value="SET_SMYD"/>
    <property type="match status" value="1"/>
</dbReference>
<dbReference type="InterPro" id="IPR011990">
    <property type="entry name" value="TPR-like_helical_dom_sf"/>
</dbReference>
<feature type="domain" description="SET" evidence="1">
    <location>
        <begin position="263"/>
        <end position="358"/>
    </location>
</feature>
<name>A0ABD3UA28_9LAMI</name>
<gene>
    <name evidence="2" type="ORF">ACJIZ3_002811</name>
</gene>
<protein>
    <recommendedName>
        <fullName evidence="1">SET domain-containing protein</fullName>
    </recommendedName>
</protein>
<dbReference type="Gene3D" id="1.25.40.10">
    <property type="entry name" value="Tetratricopeptide repeat domain"/>
    <property type="match status" value="1"/>
</dbReference>
<dbReference type="InterPro" id="IPR046341">
    <property type="entry name" value="SET_dom_sf"/>
</dbReference>
<dbReference type="InterPro" id="IPR001214">
    <property type="entry name" value="SET_dom"/>
</dbReference>
<organism evidence="2 3">
    <name type="scientific">Penstemon smallii</name>
    <dbReference type="NCBI Taxonomy" id="265156"/>
    <lineage>
        <taxon>Eukaryota</taxon>
        <taxon>Viridiplantae</taxon>
        <taxon>Streptophyta</taxon>
        <taxon>Embryophyta</taxon>
        <taxon>Tracheophyta</taxon>
        <taxon>Spermatophyta</taxon>
        <taxon>Magnoliopsida</taxon>
        <taxon>eudicotyledons</taxon>
        <taxon>Gunneridae</taxon>
        <taxon>Pentapetalae</taxon>
        <taxon>asterids</taxon>
        <taxon>lamiids</taxon>
        <taxon>Lamiales</taxon>
        <taxon>Plantaginaceae</taxon>
        <taxon>Cheloneae</taxon>
        <taxon>Penstemon</taxon>
    </lineage>
</organism>
<keyword evidence="3" id="KW-1185">Reference proteome</keyword>
<dbReference type="PANTHER" id="PTHR47780:SF1">
    <property type="entry name" value="PROTEIN SET DOMAIN GROUP 41"/>
    <property type="match status" value="1"/>
</dbReference>
<dbReference type="PANTHER" id="PTHR47780">
    <property type="entry name" value="PROTEIN SET DOMAIN GROUP 41"/>
    <property type="match status" value="1"/>
</dbReference>
<evidence type="ECO:0000313" key="2">
    <source>
        <dbReference type="EMBL" id="KAL3845408.1"/>
    </source>
</evidence>